<evidence type="ECO:0000313" key="2">
    <source>
        <dbReference type="EMBL" id="SFP36216.1"/>
    </source>
</evidence>
<name>A0A1I5PRJ8_9SPHN</name>
<dbReference type="AlphaFoldDB" id="A0A1I5PRJ8"/>
<keyword evidence="1" id="KW-1133">Transmembrane helix</keyword>
<dbReference type="RefSeq" id="WP_281244325.1">
    <property type="nucleotide sequence ID" value="NZ_FOXP01000001.1"/>
</dbReference>
<dbReference type="Proteomes" id="UP000199586">
    <property type="component" value="Unassembled WGS sequence"/>
</dbReference>
<protein>
    <submittedName>
        <fullName evidence="2">Uncharacterized protein</fullName>
    </submittedName>
</protein>
<evidence type="ECO:0000256" key="1">
    <source>
        <dbReference type="SAM" id="Phobius"/>
    </source>
</evidence>
<evidence type="ECO:0000313" key="3">
    <source>
        <dbReference type="Proteomes" id="UP000199586"/>
    </source>
</evidence>
<reference evidence="2 3" key="1">
    <citation type="submission" date="2016-10" db="EMBL/GenBank/DDBJ databases">
        <authorList>
            <person name="de Groot N.N."/>
        </authorList>
    </citation>
    <scope>NUCLEOTIDE SEQUENCE [LARGE SCALE GENOMIC DNA]</scope>
    <source>
        <strain evidence="2 3">CGMCC 1.9113</strain>
    </source>
</reference>
<sequence>MADQDRHEAEPPPHTAKLAGYGYLIFLGVVLTGLAVWFVLTRTS</sequence>
<feature type="transmembrane region" description="Helical" evidence="1">
    <location>
        <begin position="20"/>
        <end position="40"/>
    </location>
</feature>
<keyword evidence="3" id="KW-1185">Reference proteome</keyword>
<accession>A0A1I5PRJ8</accession>
<dbReference type="EMBL" id="FOXP01000001">
    <property type="protein sequence ID" value="SFP36216.1"/>
    <property type="molecule type" value="Genomic_DNA"/>
</dbReference>
<keyword evidence="1" id="KW-0812">Transmembrane</keyword>
<proteinExistence type="predicted"/>
<keyword evidence="1" id="KW-0472">Membrane</keyword>
<gene>
    <name evidence="2" type="ORF">SAMN04488241_101160</name>
</gene>
<dbReference type="STRING" id="634430.SAMN04488241_101160"/>
<organism evidence="2 3">
    <name type="scientific">Sphingomonas rubra</name>
    <dbReference type="NCBI Taxonomy" id="634430"/>
    <lineage>
        <taxon>Bacteria</taxon>
        <taxon>Pseudomonadati</taxon>
        <taxon>Pseudomonadota</taxon>
        <taxon>Alphaproteobacteria</taxon>
        <taxon>Sphingomonadales</taxon>
        <taxon>Sphingomonadaceae</taxon>
        <taxon>Sphingomonas</taxon>
    </lineage>
</organism>